<dbReference type="Proteomes" id="UP000548476">
    <property type="component" value="Unassembled WGS sequence"/>
</dbReference>
<evidence type="ECO:0000259" key="5">
    <source>
        <dbReference type="Pfam" id="PF00535"/>
    </source>
</evidence>
<dbReference type="PANTHER" id="PTHR43398:SF1">
    <property type="entry name" value="DOLICHOL-PHOSPHATE MANNOSYLTRANSFERASE SUBUNIT 1"/>
    <property type="match status" value="1"/>
</dbReference>
<sequence length="271" mass="29501">MTAHPDTTEADTDSRGEDRSDVYPRIGRVVVIIPTYNESENVAQIVERVRASVPAAHVLIADDNSPDGTGDIADGLAEADKRVHVLHRAGKEGLGMAYLAGFAWARQQRFDVVVEMDADGSHAPEQLTRLLDALGDADAVIGSRYVPGGKVVNWPMHRLLLSRGGSLYTRILLGVPVRDNTAGYRAYRLTALDAFDLDSVASAGYCFQIDLTWRAVKAGLRVVEVPITFSERERGASKMGGPIVREALLRVGSWGVRHRARQLSALFGRGK</sequence>
<organism evidence="6 7">
    <name type="scientific">Phytomonospora endophytica</name>
    <dbReference type="NCBI Taxonomy" id="714109"/>
    <lineage>
        <taxon>Bacteria</taxon>
        <taxon>Bacillati</taxon>
        <taxon>Actinomycetota</taxon>
        <taxon>Actinomycetes</taxon>
        <taxon>Micromonosporales</taxon>
        <taxon>Micromonosporaceae</taxon>
        <taxon>Phytomonospora</taxon>
    </lineage>
</organism>
<dbReference type="CDD" id="cd06442">
    <property type="entry name" value="DPM1_like"/>
    <property type="match status" value="1"/>
</dbReference>
<evidence type="ECO:0000256" key="2">
    <source>
        <dbReference type="ARBA" id="ARBA00022676"/>
    </source>
</evidence>
<accession>A0A841FM97</accession>
<evidence type="ECO:0000256" key="1">
    <source>
        <dbReference type="ARBA" id="ARBA00006739"/>
    </source>
</evidence>
<dbReference type="PANTHER" id="PTHR43398">
    <property type="entry name" value="DOLICHOL-PHOSPHATE MANNOSYLTRANSFERASE SUBUNIT 1"/>
    <property type="match status" value="1"/>
</dbReference>
<dbReference type="InterPro" id="IPR039528">
    <property type="entry name" value="DPM1-like"/>
</dbReference>
<dbReference type="FunFam" id="3.90.550.10:FF:000122">
    <property type="entry name" value="Dolichol-phosphate mannosyltransferase subunit 1"/>
    <property type="match status" value="1"/>
</dbReference>
<dbReference type="GO" id="GO:0004582">
    <property type="term" value="F:dolichyl-phosphate beta-D-mannosyltransferase activity"/>
    <property type="evidence" value="ECO:0007669"/>
    <property type="project" value="UniProtKB-EC"/>
</dbReference>
<feature type="region of interest" description="Disordered" evidence="4">
    <location>
        <begin position="1"/>
        <end position="20"/>
    </location>
</feature>
<evidence type="ECO:0000256" key="3">
    <source>
        <dbReference type="ARBA" id="ARBA00022679"/>
    </source>
</evidence>
<dbReference type="Gene3D" id="3.90.550.10">
    <property type="entry name" value="Spore Coat Polysaccharide Biosynthesis Protein SpsA, Chain A"/>
    <property type="match status" value="1"/>
</dbReference>
<gene>
    <name evidence="6" type="ORF">HNR73_001579</name>
</gene>
<dbReference type="Pfam" id="PF00535">
    <property type="entry name" value="Glycos_transf_2"/>
    <property type="match status" value="1"/>
</dbReference>
<comment type="similarity">
    <text evidence="1">Belongs to the glycosyltransferase 2 family.</text>
</comment>
<evidence type="ECO:0000313" key="6">
    <source>
        <dbReference type="EMBL" id="MBB6033729.1"/>
    </source>
</evidence>
<protein>
    <submittedName>
        <fullName evidence="6">Dolichol-phosphate mannosyltransferase</fullName>
        <ecNumber evidence="6">2.4.1.83</ecNumber>
    </submittedName>
</protein>
<keyword evidence="2 6" id="KW-0328">Glycosyltransferase</keyword>
<proteinExistence type="inferred from homology"/>
<evidence type="ECO:0000256" key="4">
    <source>
        <dbReference type="SAM" id="MobiDB-lite"/>
    </source>
</evidence>
<keyword evidence="3 6" id="KW-0808">Transferase</keyword>
<dbReference type="GO" id="GO:0009247">
    <property type="term" value="P:glycolipid biosynthetic process"/>
    <property type="evidence" value="ECO:0007669"/>
    <property type="project" value="TreeGrafter"/>
</dbReference>
<dbReference type="GO" id="GO:0016020">
    <property type="term" value="C:membrane"/>
    <property type="evidence" value="ECO:0007669"/>
    <property type="project" value="GOC"/>
</dbReference>
<evidence type="ECO:0000313" key="7">
    <source>
        <dbReference type="Proteomes" id="UP000548476"/>
    </source>
</evidence>
<dbReference type="SUPFAM" id="SSF53448">
    <property type="entry name" value="Nucleotide-diphospho-sugar transferases"/>
    <property type="match status" value="1"/>
</dbReference>
<keyword evidence="7" id="KW-1185">Reference proteome</keyword>
<dbReference type="RefSeq" id="WP_203685832.1">
    <property type="nucleotide sequence ID" value="NZ_BONT01000013.1"/>
</dbReference>
<dbReference type="InterPro" id="IPR029044">
    <property type="entry name" value="Nucleotide-diphossugar_trans"/>
</dbReference>
<dbReference type="AlphaFoldDB" id="A0A841FM97"/>
<dbReference type="EMBL" id="JACHGT010000003">
    <property type="protein sequence ID" value="MBB6033729.1"/>
    <property type="molecule type" value="Genomic_DNA"/>
</dbReference>
<comment type="caution">
    <text evidence="6">The sequence shown here is derived from an EMBL/GenBank/DDBJ whole genome shotgun (WGS) entry which is preliminary data.</text>
</comment>
<feature type="domain" description="Glycosyltransferase 2-like" evidence="5">
    <location>
        <begin position="31"/>
        <end position="193"/>
    </location>
</feature>
<name>A0A841FM97_9ACTN</name>
<dbReference type="InterPro" id="IPR001173">
    <property type="entry name" value="Glyco_trans_2-like"/>
</dbReference>
<dbReference type="EC" id="2.4.1.83" evidence="6"/>
<reference evidence="6 7" key="1">
    <citation type="submission" date="2020-08" db="EMBL/GenBank/DDBJ databases">
        <title>Genomic Encyclopedia of Type Strains, Phase IV (KMG-IV): sequencing the most valuable type-strain genomes for metagenomic binning, comparative biology and taxonomic classification.</title>
        <authorList>
            <person name="Goeker M."/>
        </authorList>
    </citation>
    <scope>NUCLEOTIDE SEQUENCE [LARGE SCALE GENOMIC DNA]</scope>
    <source>
        <strain evidence="6 7">YIM 65646</strain>
    </source>
</reference>